<dbReference type="AlphaFoldDB" id="A0A8J2HTU4"/>
<dbReference type="InterPro" id="IPR010730">
    <property type="entry name" value="HET"/>
</dbReference>
<dbReference type="Pfam" id="PF06985">
    <property type="entry name" value="HET"/>
    <property type="match status" value="1"/>
</dbReference>
<proteinExistence type="predicted"/>
<evidence type="ECO:0000256" key="1">
    <source>
        <dbReference type="SAM" id="Phobius"/>
    </source>
</evidence>
<gene>
    <name evidence="3" type="ORF">ALTATR162_LOCUS354</name>
</gene>
<comment type="caution">
    <text evidence="3">The sequence shown here is derived from an EMBL/GenBank/DDBJ whole genome shotgun (WGS) entry which is preliminary data.</text>
</comment>
<dbReference type="InterPro" id="IPR052895">
    <property type="entry name" value="HetReg/Transcr_Mod"/>
</dbReference>
<feature type="domain" description="Heterokaryon incompatibility" evidence="2">
    <location>
        <begin position="49"/>
        <end position="215"/>
    </location>
</feature>
<dbReference type="PANTHER" id="PTHR24148">
    <property type="entry name" value="ANKYRIN REPEAT DOMAIN-CONTAINING PROTEIN 39 HOMOLOG-RELATED"/>
    <property type="match status" value="1"/>
</dbReference>
<keyword evidence="1" id="KW-1133">Transmembrane helix</keyword>
<dbReference type="PANTHER" id="PTHR24148:SF79">
    <property type="entry name" value="HETEROKARYON INCOMPATIBILITY DOMAIN-CONTAINING PROTEIN"/>
    <property type="match status" value="1"/>
</dbReference>
<evidence type="ECO:0000313" key="3">
    <source>
        <dbReference type="EMBL" id="CAG5138419.1"/>
    </source>
</evidence>
<dbReference type="Proteomes" id="UP000676310">
    <property type="component" value="Unassembled WGS sequence"/>
</dbReference>
<dbReference type="GeneID" id="67015107"/>
<keyword evidence="1" id="KW-0812">Transmembrane</keyword>
<evidence type="ECO:0000313" key="4">
    <source>
        <dbReference type="Proteomes" id="UP000676310"/>
    </source>
</evidence>
<organism evidence="3 4">
    <name type="scientific">Alternaria atra</name>
    <dbReference type="NCBI Taxonomy" id="119953"/>
    <lineage>
        <taxon>Eukaryota</taxon>
        <taxon>Fungi</taxon>
        <taxon>Dikarya</taxon>
        <taxon>Ascomycota</taxon>
        <taxon>Pezizomycotina</taxon>
        <taxon>Dothideomycetes</taxon>
        <taxon>Pleosporomycetidae</taxon>
        <taxon>Pleosporales</taxon>
        <taxon>Pleosporineae</taxon>
        <taxon>Pleosporaceae</taxon>
        <taxon>Alternaria</taxon>
        <taxon>Alternaria sect. Ulocladioides</taxon>
    </lineage>
</organism>
<keyword evidence="4" id="KW-1185">Reference proteome</keyword>
<sequence>MPYQYQPLPTPQDSEDVYIRLLELHEGPPSGPITGRLYTTLLSKAPKFYTVSYCWGPPAHKGTIHITNSAPPYDLENDNTLEIPATLIPLLYQIRGWYLLRARTLWIDSVCLNQLDDDEKTANVPRMREVYMKATLTISWLGPAVEGIAAAFSYASQLCTNYIREMAEQKQIVLTPEQEKEKDVRVKVKLGDPALETLIGLLERPYFERAWIMQEVVVSSNVWFMCGSATIKWDVLLVAYLYLITSPLWIWEFYHGNRIHIPALMKLSEMEWISGADTDWFGMLLRHRMCLSGDPRDKVYAFYGMRCKKSLEMLGVEPDYDPKTTTEVVYIRLAARALHKAQVAVLHVPRLVTTSHEESDPNFKRLTLPSWVPDWRWTEATPMSLVFTELSGNDAGVVLDYHASKDSDFEPGFDVEAYNTPSTSIQNLKQSPLPKMLRLYGVTVAKITQLTPRPWISRKTSLRQSLLEQAKSLQFGMHQVHEWEFLFRPRNATQIYPATGELATRAMYETFMAGDTQNAPEIKLSASVAFERRQRILRLFNIFHVHGFLICYIVVILVERVLRRFGWVNPEVQFRNMVGHVTNRKGAQMVDVEDSEIAYHALVPGTCRLGDHVVLVGGVMTPLILREKGGGTITTWEFVGDAYVHGIMKGELWEERKGNREDMWVA</sequence>
<dbReference type="RefSeq" id="XP_043163882.1">
    <property type="nucleotide sequence ID" value="XM_043307947.1"/>
</dbReference>
<reference evidence="3" key="1">
    <citation type="submission" date="2021-05" db="EMBL/GenBank/DDBJ databases">
        <authorList>
            <person name="Stam R."/>
        </authorList>
    </citation>
    <scope>NUCLEOTIDE SEQUENCE</scope>
    <source>
        <strain evidence="3">CS162</strain>
    </source>
</reference>
<evidence type="ECO:0000259" key="2">
    <source>
        <dbReference type="Pfam" id="PF06985"/>
    </source>
</evidence>
<dbReference type="OrthoDB" id="5416609at2759"/>
<accession>A0A8J2HTU4</accession>
<protein>
    <recommendedName>
        <fullName evidence="2">Heterokaryon incompatibility domain-containing protein</fullName>
    </recommendedName>
</protein>
<dbReference type="EMBL" id="CAJRGZ010000014">
    <property type="protein sequence ID" value="CAG5138419.1"/>
    <property type="molecule type" value="Genomic_DNA"/>
</dbReference>
<dbReference type="Pfam" id="PF26639">
    <property type="entry name" value="Het-6_barrel"/>
    <property type="match status" value="1"/>
</dbReference>
<feature type="transmembrane region" description="Helical" evidence="1">
    <location>
        <begin position="539"/>
        <end position="558"/>
    </location>
</feature>
<name>A0A8J2HTU4_9PLEO</name>
<keyword evidence="1" id="KW-0472">Membrane</keyword>